<dbReference type="EMBL" id="KZ825148">
    <property type="protein sequence ID" value="PYI18065.1"/>
    <property type="molecule type" value="Genomic_DNA"/>
</dbReference>
<evidence type="ECO:0000256" key="4">
    <source>
        <dbReference type="ARBA" id="ARBA00023163"/>
    </source>
</evidence>
<keyword evidence="1" id="KW-0479">Metal-binding</keyword>
<dbReference type="InterPro" id="IPR007219">
    <property type="entry name" value="XnlR_reg_dom"/>
</dbReference>
<dbReference type="PANTHER" id="PTHR46910">
    <property type="entry name" value="TRANSCRIPTION FACTOR PDR1"/>
    <property type="match status" value="1"/>
</dbReference>
<dbReference type="Pfam" id="PF04082">
    <property type="entry name" value="Fungal_trans"/>
    <property type="match status" value="1"/>
</dbReference>
<dbReference type="OMA" id="SVCAMYM"/>
<evidence type="ECO:0000256" key="5">
    <source>
        <dbReference type="ARBA" id="ARBA00023242"/>
    </source>
</evidence>
<dbReference type="InterPro" id="IPR001138">
    <property type="entry name" value="Zn2Cys6_DnaBD"/>
</dbReference>
<dbReference type="SUPFAM" id="SSF57701">
    <property type="entry name" value="Zn2/Cys6 DNA-binding domain"/>
    <property type="match status" value="1"/>
</dbReference>
<sequence>MTGGSCASVLMFSITGSSKRAREEDPDEGSPEVEKVACDRCRQRKTKCDRVNPCVQCIRTGSDCTYNRGHKLKEKRQRVLLSSVYERRLEYIANKLDHLAEVVGRLSHEHSSHATSAGLRLPLQPSFHHPSHSSSSAPAQVEGIESTLFVHVTFTAKCLQAAVMDANLPPSDAPELTAALNSLWNTITAQTQQNQILECSQPFAEPLPRSLTSDFKDLPIPSLDRIMACLRLAHEYSPSRLYWPFEFGSLGDFTHYVIRACSPGPITEMELIIVHYVLAWLFPECANLTTGDPLLKQDYEDQALVCRQSLETLLGSLSFHVATSLDAVCAMYMATIHCLQHGKPFTAWSFISKASLISQTLGLHSPHATMGPAGIEEAEEDEDRIQRKTRLFWAVYVLEKALALRLSRPSTIHDADITLPKLRLDRRMASLLHNRLPDWIEVAGLYGRAYDEICSPKALAQTADVRESRIRAVAREWEGVIAARGELYKHPEQWTSHVLAPGPSDFIIHANRATEYSVLASIYRAIPPETEPPSSAPSSSGDRGIKPSPESLAAARLSLVETDACITTMLAADADVDNAAWPSSPGFDVWVTESLLVAPVMPFLILLGGLVHSPGSEELDLDILRRIVDGVGRLVRVPRYARCRRYGRVFRVLYDVAAAFVEVRSKRRMDRFGGEMGVGVGAGGELDGLGDLDAYLDWSGSGWG</sequence>
<dbReference type="AlphaFoldDB" id="A0A2V5H2A9"/>
<dbReference type="InterPro" id="IPR050987">
    <property type="entry name" value="AtrR-like"/>
</dbReference>
<keyword evidence="8" id="KW-1185">Reference proteome</keyword>
<evidence type="ECO:0000259" key="6">
    <source>
        <dbReference type="PROSITE" id="PS50048"/>
    </source>
</evidence>
<evidence type="ECO:0000256" key="1">
    <source>
        <dbReference type="ARBA" id="ARBA00022723"/>
    </source>
</evidence>
<evidence type="ECO:0000313" key="8">
    <source>
        <dbReference type="Proteomes" id="UP000249829"/>
    </source>
</evidence>
<dbReference type="CDD" id="cd00067">
    <property type="entry name" value="GAL4"/>
    <property type="match status" value="1"/>
</dbReference>
<keyword evidence="2" id="KW-0805">Transcription regulation</keyword>
<evidence type="ECO:0000313" key="7">
    <source>
        <dbReference type="EMBL" id="PYI18065.1"/>
    </source>
</evidence>
<dbReference type="GO" id="GO:0008270">
    <property type="term" value="F:zinc ion binding"/>
    <property type="evidence" value="ECO:0007669"/>
    <property type="project" value="InterPro"/>
</dbReference>
<dbReference type="GO" id="GO:0006351">
    <property type="term" value="P:DNA-templated transcription"/>
    <property type="evidence" value="ECO:0007669"/>
    <property type="project" value="InterPro"/>
</dbReference>
<dbReference type="SMART" id="SM00066">
    <property type="entry name" value="GAL4"/>
    <property type="match status" value="1"/>
</dbReference>
<protein>
    <recommendedName>
        <fullName evidence="6">Zn(2)-C6 fungal-type domain-containing protein</fullName>
    </recommendedName>
</protein>
<accession>A0A2V5H2A9</accession>
<evidence type="ECO:0000256" key="2">
    <source>
        <dbReference type="ARBA" id="ARBA00023015"/>
    </source>
</evidence>
<feature type="domain" description="Zn(2)-C6 fungal-type" evidence="6">
    <location>
        <begin position="37"/>
        <end position="66"/>
    </location>
</feature>
<dbReference type="PROSITE" id="PS50048">
    <property type="entry name" value="ZN2_CY6_FUNGAL_2"/>
    <property type="match status" value="1"/>
</dbReference>
<dbReference type="Proteomes" id="UP000249829">
    <property type="component" value="Unassembled WGS sequence"/>
</dbReference>
<dbReference type="InterPro" id="IPR036864">
    <property type="entry name" value="Zn2-C6_fun-type_DNA-bd_sf"/>
</dbReference>
<keyword evidence="3" id="KW-0238">DNA-binding</keyword>
<dbReference type="Pfam" id="PF00172">
    <property type="entry name" value="Zn_clus"/>
    <property type="match status" value="1"/>
</dbReference>
<dbReference type="PANTHER" id="PTHR46910:SF5">
    <property type="entry name" value="ZN(II)2CYS6 TRANSCRIPTION FACTOR (EUROFUNG)"/>
    <property type="match status" value="1"/>
</dbReference>
<dbReference type="SMART" id="SM00906">
    <property type="entry name" value="Fungal_trans"/>
    <property type="match status" value="1"/>
</dbReference>
<organism evidence="7 8">
    <name type="scientific">Aspergillus violaceofuscus (strain CBS 115571)</name>
    <dbReference type="NCBI Taxonomy" id="1450538"/>
    <lineage>
        <taxon>Eukaryota</taxon>
        <taxon>Fungi</taxon>
        <taxon>Dikarya</taxon>
        <taxon>Ascomycota</taxon>
        <taxon>Pezizomycotina</taxon>
        <taxon>Eurotiomycetes</taxon>
        <taxon>Eurotiomycetidae</taxon>
        <taxon>Eurotiales</taxon>
        <taxon>Aspergillaceae</taxon>
        <taxon>Aspergillus</taxon>
    </lineage>
</organism>
<dbReference type="GO" id="GO:0003677">
    <property type="term" value="F:DNA binding"/>
    <property type="evidence" value="ECO:0007669"/>
    <property type="project" value="UniProtKB-KW"/>
</dbReference>
<name>A0A2V5H2A9_ASPV1</name>
<keyword evidence="5" id="KW-0539">Nucleus</keyword>
<dbReference type="PROSITE" id="PS00463">
    <property type="entry name" value="ZN2_CY6_FUNGAL_1"/>
    <property type="match status" value="1"/>
</dbReference>
<keyword evidence="4" id="KW-0804">Transcription</keyword>
<dbReference type="STRING" id="1450538.A0A2V5H2A9"/>
<dbReference type="Gene3D" id="4.10.240.10">
    <property type="entry name" value="Zn(2)-C6 fungal-type DNA-binding domain"/>
    <property type="match status" value="1"/>
</dbReference>
<dbReference type="GO" id="GO:0000981">
    <property type="term" value="F:DNA-binding transcription factor activity, RNA polymerase II-specific"/>
    <property type="evidence" value="ECO:0007669"/>
    <property type="project" value="InterPro"/>
</dbReference>
<dbReference type="CDD" id="cd12148">
    <property type="entry name" value="fungal_TF_MHR"/>
    <property type="match status" value="1"/>
</dbReference>
<evidence type="ECO:0000256" key="3">
    <source>
        <dbReference type="ARBA" id="ARBA00023125"/>
    </source>
</evidence>
<reference evidence="7 8" key="1">
    <citation type="submission" date="2018-02" db="EMBL/GenBank/DDBJ databases">
        <title>The genomes of Aspergillus section Nigri reveals drivers in fungal speciation.</title>
        <authorList>
            <consortium name="DOE Joint Genome Institute"/>
            <person name="Vesth T.C."/>
            <person name="Nybo J."/>
            <person name="Theobald S."/>
            <person name="Brandl J."/>
            <person name="Frisvad J.C."/>
            <person name="Nielsen K.F."/>
            <person name="Lyhne E.K."/>
            <person name="Kogle M.E."/>
            <person name="Kuo A."/>
            <person name="Riley R."/>
            <person name="Clum A."/>
            <person name="Nolan M."/>
            <person name="Lipzen A."/>
            <person name="Salamov A."/>
            <person name="Henrissat B."/>
            <person name="Wiebenga A."/>
            <person name="De vries R.P."/>
            <person name="Grigoriev I.V."/>
            <person name="Mortensen U.H."/>
            <person name="Andersen M.R."/>
            <person name="Baker S.E."/>
        </authorList>
    </citation>
    <scope>NUCLEOTIDE SEQUENCE [LARGE SCALE GENOMIC DNA]</scope>
    <source>
        <strain evidence="7 8">CBS 115571</strain>
    </source>
</reference>
<gene>
    <name evidence="7" type="ORF">BO99DRAFT_174228</name>
</gene>
<proteinExistence type="predicted"/>